<comment type="similarity">
    <text evidence="4">Belongs to the BamB family.</text>
</comment>
<comment type="function">
    <text evidence="4">Part of the outer membrane protein assembly complex, which is involved in assembly and insertion of beta-barrel proteins into the outer membrane.</text>
</comment>
<keyword evidence="4" id="KW-0564">Palmitate</keyword>
<dbReference type="InterPro" id="IPR018391">
    <property type="entry name" value="PQQ_b-propeller_rpt"/>
</dbReference>
<dbReference type="InterPro" id="IPR011047">
    <property type="entry name" value="Quinoprotein_ADH-like_sf"/>
</dbReference>
<dbReference type="SUPFAM" id="SSF50998">
    <property type="entry name" value="Quinoprotein alcohol dehydrogenase-like"/>
    <property type="match status" value="1"/>
</dbReference>
<dbReference type="AlphaFoldDB" id="A0A1H8ZRR8"/>
<dbReference type="InterPro" id="IPR015943">
    <property type="entry name" value="WD40/YVTN_repeat-like_dom_sf"/>
</dbReference>
<dbReference type="Proteomes" id="UP000199496">
    <property type="component" value="Unassembled WGS sequence"/>
</dbReference>
<dbReference type="InterPro" id="IPR002372">
    <property type="entry name" value="PQQ_rpt_dom"/>
</dbReference>
<name>A0A1H8ZRR8_9GAMM</name>
<organism evidence="6 7">
    <name type="scientific">Ectothiorhodospira magna</name>
    <dbReference type="NCBI Taxonomy" id="867345"/>
    <lineage>
        <taxon>Bacteria</taxon>
        <taxon>Pseudomonadati</taxon>
        <taxon>Pseudomonadota</taxon>
        <taxon>Gammaproteobacteria</taxon>
        <taxon>Chromatiales</taxon>
        <taxon>Ectothiorhodospiraceae</taxon>
        <taxon>Ectothiorhodospira</taxon>
    </lineage>
</organism>
<feature type="domain" description="Pyrrolo-quinoline quinone repeat" evidence="5">
    <location>
        <begin position="74"/>
        <end position="305"/>
    </location>
</feature>
<dbReference type="STRING" id="867345.SAMN05421693_10326"/>
<dbReference type="HAMAP" id="MF_00923">
    <property type="entry name" value="OM_assembly_BamB"/>
    <property type="match status" value="1"/>
</dbReference>
<keyword evidence="7" id="KW-1185">Reference proteome</keyword>
<evidence type="ECO:0000259" key="5">
    <source>
        <dbReference type="Pfam" id="PF13360"/>
    </source>
</evidence>
<dbReference type="PROSITE" id="PS51257">
    <property type="entry name" value="PROKAR_LIPOPROTEIN"/>
    <property type="match status" value="1"/>
</dbReference>
<dbReference type="InterPro" id="IPR017687">
    <property type="entry name" value="BamB"/>
</dbReference>
<comment type="subunit">
    <text evidence="4">Part of the Bam complex.</text>
</comment>
<keyword evidence="1 4" id="KW-0732">Signal</keyword>
<dbReference type="PANTHER" id="PTHR34512:SF30">
    <property type="entry name" value="OUTER MEMBRANE PROTEIN ASSEMBLY FACTOR BAMB"/>
    <property type="match status" value="1"/>
</dbReference>
<dbReference type="NCBIfam" id="TIGR03300">
    <property type="entry name" value="assembly_YfgL"/>
    <property type="match status" value="1"/>
</dbReference>
<evidence type="ECO:0000256" key="1">
    <source>
        <dbReference type="ARBA" id="ARBA00022729"/>
    </source>
</evidence>
<keyword evidence="2 4" id="KW-0472">Membrane</keyword>
<comment type="subcellular location">
    <subcellularLocation>
        <location evidence="4">Cell outer membrane</location>
        <topology evidence="4">Lipid-anchor</topology>
    </subcellularLocation>
</comment>
<keyword evidence="4" id="KW-0449">Lipoprotein</keyword>
<dbReference type="Pfam" id="PF13360">
    <property type="entry name" value="PQQ_2"/>
    <property type="match status" value="1"/>
</dbReference>
<dbReference type="RefSeq" id="WP_090203188.1">
    <property type="nucleotide sequence ID" value="NZ_FOFO01000003.1"/>
</dbReference>
<evidence type="ECO:0000256" key="4">
    <source>
        <dbReference type="HAMAP-Rule" id="MF_00923"/>
    </source>
</evidence>
<dbReference type="PANTHER" id="PTHR34512">
    <property type="entry name" value="CELL SURFACE PROTEIN"/>
    <property type="match status" value="1"/>
</dbReference>
<evidence type="ECO:0000256" key="3">
    <source>
        <dbReference type="ARBA" id="ARBA00023237"/>
    </source>
</evidence>
<keyword evidence="3 4" id="KW-0998">Cell outer membrane</keyword>
<sequence>MARLLAVVMVAALVSGCGLWVKDTAEPPAPLPHIEAVVTPHVLWHRNVGRSGGTSHVQLSPYLTQDRIMVTDAQGRVSAWALEDGANLWRIHLQVPVTSGVNGGDGVVMVGTGHGEVIALDLEAGRELWRRRLSSEVMAVSAVEQGVMVARTNDGRLHALDVLTGEPRWLAGRTTPALSLRGAGMPLMISGRVLAGFDNGRLAMFGLTRGNVIWETALAVPSGRSELERMVDVDGALALAGGVVYGVAYQGRVAALGVADGRTLWQRELSSYRGVTVMGDLLLLTDAFGHVWALDRRNGATLWQQDMLRLRGVTLPVAVGEYVVVGDDEGYLHWLDPEDGTLVGRVRTDRHGIMGVPQVRADVVYVLGRGGNLSAVTLRSQDDS</sequence>
<dbReference type="EMBL" id="FOFO01000003">
    <property type="protein sequence ID" value="SEP67055.1"/>
    <property type="molecule type" value="Genomic_DNA"/>
</dbReference>
<proteinExistence type="inferred from homology"/>
<dbReference type="Gene3D" id="2.130.10.10">
    <property type="entry name" value="YVTN repeat-like/Quinoprotein amine dehydrogenase"/>
    <property type="match status" value="1"/>
</dbReference>
<gene>
    <name evidence="4" type="primary">bamB</name>
    <name evidence="6" type="ORF">SAMN05421693_10326</name>
</gene>
<evidence type="ECO:0000313" key="6">
    <source>
        <dbReference type="EMBL" id="SEP67055.1"/>
    </source>
</evidence>
<reference evidence="6 7" key="1">
    <citation type="submission" date="2016-10" db="EMBL/GenBank/DDBJ databases">
        <authorList>
            <person name="de Groot N.N."/>
        </authorList>
    </citation>
    <scope>NUCLEOTIDE SEQUENCE [LARGE SCALE GENOMIC DNA]</scope>
    <source>
        <strain evidence="6 7">B7-7</strain>
    </source>
</reference>
<evidence type="ECO:0000256" key="2">
    <source>
        <dbReference type="ARBA" id="ARBA00023136"/>
    </source>
</evidence>
<dbReference type="GO" id="GO:0051205">
    <property type="term" value="P:protein insertion into membrane"/>
    <property type="evidence" value="ECO:0007669"/>
    <property type="project" value="UniProtKB-UniRule"/>
</dbReference>
<accession>A0A1H8ZRR8</accession>
<dbReference type="GO" id="GO:0043165">
    <property type="term" value="P:Gram-negative-bacterium-type cell outer membrane assembly"/>
    <property type="evidence" value="ECO:0007669"/>
    <property type="project" value="UniProtKB-UniRule"/>
</dbReference>
<protein>
    <recommendedName>
        <fullName evidence="4">Outer membrane protein assembly factor BamB</fullName>
    </recommendedName>
</protein>
<evidence type="ECO:0000313" key="7">
    <source>
        <dbReference type="Proteomes" id="UP000199496"/>
    </source>
</evidence>
<dbReference type="OrthoDB" id="5173551at2"/>
<dbReference type="GO" id="GO:0009279">
    <property type="term" value="C:cell outer membrane"/>
    <property type="evidence" value="ECO:0007669"/>
    <property type="project" value="UniProtKB-SubCell"/>
</dbReference>
<dbReference type="SMART" id="SM00564">
    <property type="entry name" value="PQQ"/>
    <property type="match status" value="6"/>
</dbReference>